<accession>A0A8D9PEJ2</accession>
<dbReference type="EMBL" id="BK029940">
    <property type="protein sequence ID" value="DAD55772.1"/>
    <property type="molecule type" value="Genomic_DNA"/>
</dbReference>
<evidence type="ECO:0000313" key="1">
    <source>
        <dbReference type="EMBL" id="DAD55772.1"/>
    </source>
</evidence>
<sequence length="51" mass="5896">MSTNDYPQLRTLLFNFCRNEINHGRCPADCCEFCCVNKTINLINIIISETL</sequence>
<proteinExistence type="predicted"/>
<reference evidence="1" key="1">
    <citation type="journal article" date="2021" name="Proc. Natl. Acad. Sci. U.S.A.">
        <title>A Catalog of Tens of Thousands of Viruses from Human Metagenomes Reveals Hidden Associations with Chronic Diseases.</title>
        <authorList>
            <person name="Tisza M.J."/>
            <person name="Buck C.B."/>
        </authorList>
    </citation>
    <scope>NUCLEOTIDE SEQUENCE</scope>
    <source>
        <strain evidence="1">CtOZu12</strain>
    </source>
</reference>
<organism evidence="1">
    <name type="scientific">Bacteriophage sp</name>
    <dbReference type="NCBI Taxonomy" id="38018"/>
    <lineage>
        <taxon>Viruses</taxon>
    </lineage>
</organism>
<name>A0A8D9PEJ2_9VIRU</name>
<protein>
    <submittedName>
        <fullName evidence="1">Uncharacterized protein</fullName>
    </submittedName>
</protein>